<organism evidence="1">
    <name type="scientific">Motacilla cinerea parvoviridae sp</name>
    <dbReference type="NCBI Taxonomy" id="2794518"/>
    <lineage>
        <taxon>Viruses</taxon>
        <taxon>Monodnaviria</taxon>
        <taxon>Shotokuvirae</taxon>
        <taxon>Cossaviricota</taxon>
        <taxon>Quintoviricetes</taxon>
        <taxon>Piccovirales</taxon>
        <taxon>Parvoviridae</taxon>
    </lineage>
</organism>
<dbReference type="EMBL" id="MW046544">
    <property type="protein sequence ID" value="QTE03997.1"/>
    <property type="molecule type" value="Genomic_DNA"/>
</dbReference>
<dbReference type="PANTHER" id="PTHR31511:SF12">
    <property type="entry name" value="RHO TERMINATION FACTOR N-TERMINAL DOMAIN-CONTAINING PROTEIN"/>
    <property type="match status" value="1"/>
</dbReference>
<sequence>MKDPQNMLYEKAREFLDFEKVPSSWTVSTPGTDKQSGLWSLEVTKPIKEYIGLRAKCYAIKTEDSEILKNKGIIKNAIDIENRMPLSFDSYYTALFNDEEIYVSQNFIQSKVHEISSIVQKKLALSSYDEKRMVLADKITTLPWGYKGELYADKHNCTQTSNEYTA</sequence>
<name>A0A8A4XCX1_9VIRU</name>
<dbReference type="InterPro" id="IPR043502">
    <property type="entry name" value="DNA/RNA_pol_sf"/>
</dbReference>
<dbReference type="PANTHER" id="PTHR31511">
    <property type="entry name" value="PROTEIN CBG23764"/>
    <property type="match status" value="1"/>
</dbReference>
<reference evidence="1" key="1">
    <citation type="submission" date="2020-09" db="EMBL/GenBank/DDBJ databases">
        <title>Parvovirus dark matter in the feces of wild birds.</title>
        <authorList>
            <person name="Dai Z."/>
            <person name="Yang S."/>
            <person name="Zhang W."/>
        </authorList>
    </citation>
    <scope>NUCLEOTIDE SEQUENCE</scope>
    <source>
        <strain evidence="1">Wag88par024</strain>
    </source>
</reference>
<accession>A0A8A4XCX1</accession>
<protein>
    <submittedName>
        <fullName evidence="1">PolB</fullName>
    </submittedName>
</protein>
<evidence type="ECO:0000313" key="1">
    <source>
        <dbReference type="EMBL" id="QTE03997.1"/>
    </source>
</evidence>
<dbReference type="SUPFAM" id="SSF56672">
    <property type="entry name" value="DNA/RNA polymerases"/>
    <property type="match status" value="1"/>
</dbReference>
<proteinExistence type="predicted"/>